<dbReference type="Pfam" id="PF13409">
    <property type="entry name" value="GST_N_2"/>
    <property type="match status" value="1"/>
</dbReference>
<dbReference type="EMBL" id="JNBR01000539">
    <property type="protein sequence ID" value="OQR91365.1"/>
    <property type="molecule type" value="Genomic_DNA"/>
</dbReference>
<dbReference type="AlphaFoldDB" id="A0A1V9Z035"/>
<dbReference type="PROSITE" id="PS50404">
    <property type="entry name" value="GST_NTER"/>
    <property type="match status" value="1"/>
</dbReference>
<name>A0A1V9Z035_ACHHY</name>
<dbReference type="GO" id="GO:0005737">
    <property type="term" value="C:cytoplasm"/>
    <property type="evidence" value="ECO:0007669"/>
    <property type="project" value="TreeGrafter"/>
</dbReference>
<keyword evidence="4" id="KW-1185">Reference proteome</keyword>
<evidence type="ECO:0000259" key="2">
    <source>
        <dbReference type="PROSITE" id="PS50405"/>
    </source>
</evidence>
<dbReference type="Gene3D" id="1.20.1050.10">
    <property type="match status" value="1"/>
</dbReference>
<dbReference type="PANTHER" id="PTHR43968:SF6">
    <property type="entry name" value="GLUTATHIONE S-TRANSFERASE OMEGA"/>
    <property type="match status" value="1"/>
</dbReference>
<gene>
    <name evidence="3" type="ORF">ACHHYP_04758</name>
</gene>
<dbReference type="PROSITE" id="PS50405">
    <property type="entry name" value="GST_CTER"/>
    <property type="match status" value="1"/>
</dbReference>
<reference evidence="3 4" key="1">
    <citation type="journal article" date="2014" name="Genome Biol. Evol.">
        <title>The secreted proteins of Achlya hypogyna and Thraustotheca clavata identify the ancestral oomycete secretome and reveal gene acquisitions by horizontal gene transfer.</title>
        <authorList>
            <person name="Misner I."/>
            <person name="Blouin N."/>
            <person name="Leonard G."/>
            <person name="Richards T.A."/>
            <person name="Lane C.E."/>
        </authorList>
    </citation>
    <scope>NUCLEOTIDE SEQUENCE [LARGE SCALE GENOMIC DNA]</scope>
    <source>
        <strain evidence="3 4">ATCC 48635</strain>
    </source>
</reference>
<organism evidence="3 4">
    <name type="scientific">Achlya hypogyna</name>
    <name type="common">Oomycete</name>
    <name type="synonym">Protoachlya hypogyna</name>
    <dbReference type="NCBI Taxonomy" id="1202772"/>
    <lineage>
        <taxon>Eukaryota</taxon>
        <taxon>Sar</taxon>
        <taxon>Stramenopiles</taxon>
        <taxon>Oomycota</taxon>
        <taxon>Saprolegniomycetes</taxon>
        <taxon>Saprolegniales</taxon>
        <taxon>Achlyaceae</taxon>
        <taxon>Achlya</taxon>
    </lineage>
</organism>
<dbReference type="CDD" id="cd00570">
    <property type="entry name" value="GST_N_family"/>
    <property type="match status" value="1"/>
</dbReference>
<dbReference type="InterPro" id="IPR050983">
    <property type="entry name" value="GST_Omega/HSP26"/>
</dbReference>
<evidence type="ECO:0000259" key="1">
    <source>
        <dbReference type="PROSITE" id="PS50404"/>
    </source>
</evidence>
<comment type="caution">
    <text evidence="3">The sequence shown here is derived from an EMBL/GenBank/DDBJ whole genome shotgun (WGS) entry which is preliminary data.</text>
</comment>
<dbReference type="Pfam" id="PF16865">
    <property type="entry name" value="GST_C_5"/>
    <property type="match status" value="1"/>
</dbReference>
<dbReference type="STRING" id="1202772.A0A1V9Z035"/>
<evidence type="ECO:0000313" key="3">
    <source>
        <dbReference type="EMBL" id="OQR91365.1"/>
    </source>
</evidence>
<dbReference type="PANTHER" id="PTHR43968">
    <property type="match status" value="1"/>
</dbReference>
<dbReference type="InterPro" id="IPR041695">
    <property type="entry name" value="GST_C_5"/>
</dbReference>
<proteinExistence type="predicted"/>
<dbReference type="SUPFAM" id="SSF52833">
    <property type="entry name" value="Thioredoxin-like"/>
    <property type="match status" value="1"/>
</dbReference>
<sequence length="375" mass="41534">MESIRLFQVHVVHKGEYGRDVELGENKLRKSGSFGPASGQEAAAVKLSIEILNDNGRLVHAEAVIDDARDAAEPVEVVDVALGHVGVDADFDHMHRGANLGGRPQTSVRQGADVLLSTTFFVLQKVAAPMPATEITTVPYTSLSDDELDALKAPEKNTLFNNVGCPFSHRAFWTAAEVDAPVRVVEVGLHAEMPASYPENFNRYRTVPFLLDSGYPVYESAIVAYYLDAKYNQGQLHNRDSPQEATLSKLLADKFEVSPLFGLLMASDPEAQKEALAKVQANLSELERIYREHAAAYRAKGPYLLGDKLSVAEIHTVPFFYRLSLGLSHYRKIVLFEGFPLLAAAYEAAIDRPAFKLTVREPEFYINVFSKFVKY</sequence>
<accession>A0A1V9Z035</accession>
<dbReference type="PROSITE" id="PS51354">
    <property type="entry name" value="GLUTAREDOXIN_2"/>
    <property type="match status" value="1"/>
</dbReference>
<dbReference type="InterPro" id="IPR036249">
    <property type="entry name" value="Thioredoxin-like_sf"/>
</dbReference>
<feature type="domain" description="GST C-terminal" evidence="2">
    <location>
        <begin position="216"/>
        <end position="369"/>
    </location>
</feature>
<dbReference type="SUPFAM" id="SSF47616">
    <property type="entry name" value="GST C-terminal domain-like"/>
    <property type="match status" value="1"/>
</dbReference>
<dbReference type="Gene3D" id="3.40.30.10">
    <property type="entry name" value="Glutaredoxin"/>
    <property type="match status" value="1"/>
</dbReference>
<dbReference type="InterPro" id="IPR004045">
    <property type="entry name" value="Glutathione_S-Trfase_N"/>
</dbReference>
<dbReference type="InterPro" id="IPR036282">
    <property type="entry name" value="Glutathione-S-Trfase_C_sf"/>
</dbReference>
<dbReference type="InterPro" id="IPR010987">
    <property type="entry name" value="Glutathione-S-Trfase_C-like"/>
</dbReference>
<dbReference type="Proteomes" id="UP000243579">
    <property type="component" value="Unassembled WGS sequence"/>
</dbReference>
<dbReference type="OrthoDB" id="4951845at2759"/>
<protein>
    <recommendedName>
        <fullName evidence="5">Glutathione S-transferase</fullName>
    </recommendedName>
</protein>
<evidence type="ECO:0008006" key="5">
    <source>
        <dbReference type="Google" id="ProtNLM"/>
    </source>
</evidence>
<dbReference type="InterPro" id="IPR040079">
    <property type="entry name" value="Glutathione_S-Trfase"/>
</dbReference>
<feature type="domain" description="GST N-terminal" evidence="1">
    <location>
        <begin position="155"/>
        <end position="235"/>
    </location>
</feature>
<dbReference type="SFLD" id="SFLDG00358">
    <property type="entry name" value="Main_(cytGST)"/>
    <property type="match status" value="1"/>
</dbReference>
<dbReference type="SFLD" id="SFLDS00019">
    <property type="entry name" value="Glutathione_Transferase_(cytos"/>
    <property type="match status" value="1"/>
</dbReference>
<evidence type="ECO:0000313" key="4">
    <source>
        <dbReference type="Proteomes" id="UP000243579"/>
    </source>
</evidence>